<comment type="caution">
    <text evidence="1">The sequence shown here is derived from an EMBL/GenBank/DDBJ whole genome shotgun (WGS) entry which is preliminary data.</text>
</comment>
<evidence type="ECO:0000313" key="2">
    <source>
        <dbReference type="Proteomes" id="UP000292702"/>
    </source>
</evidence>
<dbReference type="AlphaFoldDB" id="A0A4V2MXN0"/>
<sequence>MLPFLAPELRLNITRFVDRPTLPALCLASLDWLSPAQAKLFQDLYVHLHDRSAQDAIHFLESHSHLRISVTHLYIFGDPWSTYSRLDKENLFVLLGLLPVICNVTLDRVQIARSPSIIGDPVPQGAHLKLVLSRSLMDKTMLDILLTRLRVTELHLPSLRLEASDGPLLPLFRPEMFKSIRRLNIGRVNTYLAPRTEWRTSDILAVCSDVLKSLGVGYDLYEYVYGEVLYRFLQEKGRHIESLTIDYGSSTKIDYETRILPLLFDEDGGGMPPEWPDIILSSCCPSLTHITLVLSVVNGSSDYMKNHAAVFLWQYAMRLLATAPKTLRSIILLLYMDGYFSPQDRVGNTIVRVDWKNWDEMLKGFDMLEGLTFVAVKDETFGEEYFEMYQKQSEVSSEWLQLASEFVFEKLPSLYGRDVLRFM</sequence>
<gene>
    <name evidence="1" type="ORF">EIP91_002113</name>
</gene>
<organism evidence="1 2">
    <name type="scientific">Steccherinum ochraceum</name>
    <dbReference type="NCBI Taxonomy" id="92696"/>
    <lineage>
        <taxon>Eukaryota</taxon>
        <taxon>Fungi</taxon>
        <taxon>Dikarya</taxon>
        <taxon>Basidiomycota</taxon>
        <taxon>Agaricomycotina</taxon>
        <taxon>Agaricomycetes</taxon>
        <taxon>Polyporales</taxon>
        <taxon>Steccherinaceae</taxon>
        <taxon>Steccherinum</taxon>
    </lineage>
</organism>
<name>A0A4V2MXN0_9APHY</name>
<evidence type="ECO:0000313" key="1">
    <source>
        <dbReference type="EMBL" id="TCD70737.1"/>
    </source>
</evidence>
<evidence type="ECO:0008006" key="3">
    <source>
        <dbReference type="Google" id="ProtNLM"/>
    </source>
</evidence>
<dbReference type="Proteomes" id="UP000292702">
    <property type="component" value="Unassembled WGS sequence"/>
</dbReference>
<reference evidence="1 2" key="1">
    <citation type="submission" date="2018-11" db="EMBL/GenBank/DDBJ databases">
        <title>Genome assembly of Steccherinum ochraceum LE-BIN_3174, the white-rot fungus of the Steccherinaceae family (The Residual Polyporoid clade, Polyporales, Basidiomycota).</title>
        <authorList>
            <person name="Fedorova T.V."/>
            <person name="Glazunova O.A."/>
            <person name="Landesman E.O."/>
            <person name="Moiseenko K.V."/>
            <person name="Psurtseva N.V."/>
            <person name="Savinova O.S."/>
            <person name="Shakhova N.V."/>
            <person name="Tyazhelova T.V."/>
            <person name="Vasina D.V."/>
        </authorList>
    </citation>
    <scope>NUCLEOTIDE SEQUENCE [LARGE SCALE GENOMIC DNA]</scope>
    <source>
        <strain evidence="1 2">LE-BIN_3174</strain>
    </source>
</reference>
<accession>A0A4V2MXN0</accession>
<protein>
    <recommendedName>
        <fullName evidence="3">F-box domain-containing protein</fullName>
    </recommendedName>
</protein>
<proteinExistence type="predicted"/>
<keyword evidence="2" id="KW-1185">Reference proteome</keyword>
<dbReference type="EMBL" id="RWJN01000016">
    <property type="protein sequence ID" value="TCD70737.1"/>
    <property type="molecule type" value="Genomic_DNA"/>
</dbReference>